<reference evidence="3 4" key="1">
    <citation type="journal article" date="2018" name="Nat. Biotechnol.">
        <title>A standardized bacterial taxonomy based on genome phylogeny substantially revises the tree of life.</title>
        <authorList>
            <person name="Parks D.H."/>
            <person name="Chuvochina M."/>
            <person name="Waite D.W."/>
            <person name="Rinke C."/>
            <person name="Skarshewski A."/>
            <person name="Chaumeil P.A."/>
            <person name="Hugenholtz P."/>
        </authorList>
    </citation>
    <scope>NUCLEOTIDE SEQUENCE [LARGE SCALE GENOMIC DNA]</scope>
    <source>
        <strain evidence="3">UBA11482</strain>
    </source>
</reference>
<dbReference type="AlphaFoldDB" id="A0A354LZT9"/>
<dbReference type="GO" id="GO:0016787">
    <property type="term" value="F:hydrolase activity"/>
    <property type="evidence" value="ECO:0007669"/>
    <property type="project" value="UniProtKB-KW"/>
</dbReference>
<gene>
    <name evidence="3" type="ORF">DDY73_02120</name>
</gene>
<evidence type="ECO:0000313" key="3">
    <source>
        <dbReference type="EMBL" id="HBJ07778.1"/>
    </source>
</evidence>
<keyword evidence="3" id="KW-0378">Hydrolase</keyword>
<dbReference type="Gene3D" id="3.40.50.1820">
    <property type="entry name" value="alpha/beta hydrolase"/>
    <property type="match status" value="1"/>
</dbReference>
<keyword evidence="1" id="KW-0732">Signal</keyword>
<feature type="domain" description="Serine aminopeptidase S33" evidence="2">
    <location>
        <begin position="61"/>
        <end position="264"/>
    </location>
</feature>
<dbReference type="SUPFAM" id="SSF53474">
    <property type="entry name" value="alpha/beta-Hydrolases"/>
    <property type="match status" value="1"/>
</dbReference>
<dbReference type="InterPro" id="IPR029058">
    <property type="entry name" value="AB_hydrolase_fold"/>
</dbReference>
<organism evidence="3 4">
    <name type="scientific">Coprobacter fastidiosus</name>
    <dbReference type="NCBI Taxonomy" id="1099853"/>
    <lineage>
        <taxon>Bacteria</taxon>
        <taxon>Pseudomonadati</taxon>
        <taxon>Bacteroidota</taxon>
        <taxon>Bacteroidia</taxon>
        <taxon>Bacteroidales</taxon>
        <taxon>Barnesiellaceae</taxon>
        <taxon>Coprobacter</taxon>
    </lineage>
</organism>
<evidence type="ECO:0000256" key="1">
    <source>
        <dbReference type="SAM" id="SignalP"/>
    </source>
</evidence>
<comment type="caution">
    <text evidence="3">The sequence shown here is derived from an EMBL/GenBank/DDBJ whole genome shotgun (WGS) entry which is preliminary data.</text>
</comment>
<proteinExistence type="predicted"/>
<dbReference type="Proteomes" id="UP000262954">
    <property type="component" value="Unassembled WGS sequence"/>
</dbReference>
<dbReference type="PANTHER" id="PTHR11614">
    <property type="entry name" value="PHOSPHOLIPASE-RELATED"/>
    <property type="match status" value="1"/>
</dbReference>
<evidence type="ECO:0000259" key="2">
    <source>
        <dbReference type="Pfam" id="PF12146"/>
    </source>
</evidence>
<name>A0A354LZT9_9BACT</name>
<feature type="signal peptide" evidence="1">
    <location>
        <begin position="1"/>
        <end position="21"/>
    </location>
</feature>
<dbReference type="InterPro" id="IPR051044">
    <property type="entry name" value="MAG_DAG_Lipase"/>
</dbReference>
<feature type="chain" id="PRO_5016601581" evidence="1">
    <location>
        <begin position="22"/>
        <end position="336"/>
    </location>
</feature>
<dbReference type="EMBL" id="DNWC01000033">
    <property type="protein sequence ID" value="HBJ07778.1"/>
    <property type="molecule type" value="Genomic_DNA"/>
</dbReference>
<dbReference type="RefSeq" id="WP_122304163.1">
    <property type="nucleotide sequence ID" value="NZ_JADMPX010000003.1"/>
</dbReference>
<dbReference type="InterPro" id="IPR022742">
    <property type="entry name" value="Hydrolase_4"/>
</dbReference>
<dbReference type="Pfam" id="PF12146">
    <property type="entry name" value="Hydrolase_4"/>
    <property type="match status" value="1"/>
</dbReference>
<protein>
    <submittedName>
        <fullName evidence="3">Alpha/beta hydrolase</fullName>
    </submittedName>
</protein>
<sequence>MRKKILLLLFSILSFGTNSFAQYHKDILGENFVQQTIQMPDDYEGKVIITIVRKEAALPTTKAILYVHGFNDYFFQKSLAEHFNDAGFNFYAVDLRKYGRSMLSNQYPFQVHNLNEYFADIDTTLQIIKQEGNHEILLMGHSTGGLITSLFCHKYRKALPVQGLILNSPFLDMNQSWFKEKILIPTVSFFALFSKKTKIKQGISTAYGESLLKSHHGEWEYDTTKKFMQSPPLTTGWIRAIHRGQRKIHKGLDIPCPILVLYSNRSVYGNEWNPEHQIGDGVLDIKDIAKYGNRLGSKVTEIEIQDGMHDLILSKKEARDATYQAIFNWLKQNQLN</sequence>
<evidence type="ECO:0000313" key="4">
    <source>
        <dbReference type="Proteomes" id="UP000262954"/>
    </source>
</evidence>
<accession>A0A354LZT9</accession>